<dbReference type="PANTHER" id="PTHR31066">
    <property type="entry name" value="OS05G0427100 PROTEIN-RELATED"/>
    <property type="match status" value="1"/>
</dbReference>
<dbReference type="Gene3D" id="3.10.20.90">
    <property type="entry name" value="Phosphatidylinositol 3-kinase Catalytic Subunit, Chain A, domain 1"/>
    <property type="match status" value="1"/>
</dbReference>
<organism evidence="2 3">
    <name type="scientific">Vanilla planifolia</name>
    <name type="common">Vanilla</name>
    <dbReference type="NCBI Taxonomy" id="51239"/>
    <lineage>
        <taxon>Eukaryota</taxon>
        <taxon>Viridiplantae</taxon>
        <taxon>Streptophyta</taxon>
        <taxon>Embryophyta</taxon>
        <taxon>Tracheophyta</taxon>
        <taxon>Spermatophyta</taxon>
        <taxon>Magnoliopsida</taxon>
        <taxon>Liliopsida</taxon>
        <taxon>Asparagales</taxon>
        <taxon>Orchidaceae</taxon>
        <taxon>Vanilloideae</taxon>
        <taxon>Vanilleae</taxon>
        <taxon>Vanilla</taxon>
    </lineage>
</organism>
<dbReference type="AlphaFoldDB" id="A0A835Q4H6"/>
<feature type="domain" description="PB1" evidence="1">
    <location>
        <begin position="7"/>
        <end position="58"/>
    </location>
</feature>
<comment type="caution">
    <text evidence="2">The sequence shown here is derived from an EMBL/GenBank/DDBJ whole genome shotgun (WGS) entry which is preliminary data.</text>
</comment>
<proteinExistence type="predicted"/>
<evidence type="ECO:0000313" key="2">
    <source>
        <dbReference type="EMBL" id="KAG0464011.1"/>
    </source>
</evidence>
<dbReference type="Pfam" id="PF00564">
    <property type="entry name" value="PB1"/>
    <property type="match status" value="1"/>
</dbReference>
<evidence type="ECO:0000259" key="1">
    <source>
        <dbReference type="Pfam" id="PF00564"/>
    </source>
</evidence>
<reference evidence="2 3" key="1">
    <citation type="journal article" date="2020" name="Nat. Food">
        <title>A phased Vanilla planifolia genome enables genetic improvement of flavour and production.</title>
        <authorList>
            <person name="Hasing T."/>
            <person name="Tang H."/>
            <person name="Brym M."/>
            <person name="Khazi F."/>
            <person name="Huang T."/>
            <person name="Chambers A.H."/>
        </authorList>
    </citation>
    <scope>NUCLEOTIDE SEQUENCE [LARGE SCALE GENOMIC DNA]</scope>
    <source>
        <tissue evidence="2">Leaf</tissue>
    </source>
</reference>
<gene>
    <name evidence="2" type="ORF">HPP92_020080</name>
</gene>
<evidence type="ECO:0000313" key="3">
    <source>
        <dbReference type="Proteomes" id="UP000636800"/>
    </source>
</evidence>
<keyword evidence="3" id="KW-1185">Reference proteome</keyword>
<protein>
    <recommendedName>
        <fullName evidence="1">PB1 domain-containing protein</fullName>
    </recommendedName>
</protein>
<name>A0A835Q4H6_VANPL</name>
<dbReference type="InterPro" id="IPR000270">
    <property type="entry name" value="PB1_dom"/>
</dbReference>
<dbReference type="PANTHER" id="PTHR31066:SF97">
    <property type="entry name" value="OS03G0401100 PROTEIN"/>
    <property type="match status" value="1"/>
</dbReference>
<sequence length="65" mass="7240">MADVYCSPVAIRYQLPDEDLMLITVSSAEDLENMMDEYDKLAEASVDGSAKLRVFLFSLPSLPQP</sequence>
<dbReference type="InterPro" id="IPR053198">
    <property type="entry name" value="Gynoecium_Dev_Regulator"/>
</dbReference>
<dbReference type="Proteomes" id="UP000636800">
    <property type="component" value="Chromosome 10"/>
</dbReference>
<dbReference type="OrthoDB" id="439808at2759"/>
<accession>A0A835Q4H6</accession>
<dbReference type="SUPFAM" id="SSF54277">
    <property type="entry name" value="CAD &amp; PB1 domains"/>
    <property type="match status" value="1"/>
</dbReference>
<dbReference type="EMBL" id="JADCNL010000010">
    <property type="protein sequence ID" value="KAG0464011.1"/>
    <property type="molecule type" value="Genomic_DNA"/>
</dbReference>